<dbReference type="AlphaFoldDB" id="A0A0M8MG23"/>
<feature type="region of interest" description="Disordered" evidence="1">
    <location>
        <begin position="15"/>
        <end position="45"/>
    </location>
</feature>
<reference evidence="2 3" key="1">
    <citation type="submission" date="2015-08" db="EMBL/GenBank/DDBJ databases">
        <title>Whole genome sequence of Flavobacterium akiainvivens IK-1T, from decaying Wikstroemia oahuensis, an endemic Hawaiian shrub.</title>
        <authorList>
            <person name="Wan X."/>
            <person name="Hou S."/>
            <person name="Saito J."/>
            <person name="Donachie S."/>
        </authorList>
    </citation>
    <scope>NUCLEOTIDE SEQUENCE [LARGE SCALE GENOMIC DNA]</scope>
    <source>
        <strain evidence="2 3">IK-1</strain>
    </source>
</reference>
<dbReference type="Pfam" id="PF19777">
    <property type="entry name" value="DUF6263"/>
    <property type="match status" value="1"/>
</dbReference>
<evidence type="ECO:0000313" key="2">
    <source>
        <dbReference type="EMBL" id="KOS08134.1"/>
    </source>
</evidence>
<protein>
    <submittedName>
        <fullName evidence="2">Uncharacterized protein</fullName>
    </submittedName>
</protein>
<organism evidence="2 3">
    <name type="scientific">Flavobacterium akiainvivens</name>
    <dbReference type="NCBI Taxonomy" id="1202724"/>
    <lineage>
        <taxon>Bacteria</taxon>
        <taxon>Pseudomonadati</taxon>
        <taxon>Bacteroidota</taxon>
        <taxon>Flavobacteriia</taxon>
        <taxon>Flavobacteriales</taxon>
        <taxon>Flavobacteriaceae</taxon>
        <taxon>Flavobacterium</taxon>
    </lineage>
</organism>
<feature type="compositionally biased region" description="Low complexity" evidence="1">
    <location>
        <begin position="26"/>
        <end position="42"/>
    </location>
</feature>
<keyword evidence="3" id="KW-1185">Reference proteome</keyword>
<accession>A0A0M8MG23</accession>
<dbReference type="EMBL" id="LIYD01000005">
    <property type="protein sequence ID" value="KOS08134.1"/>
    <property type="molecule type" value="Genomic_DNA"/>
</dbReference>
<dbReference type="Proteomes" id="UP000037755">
    <property type="component" value="Unassembled WGS sequence"/>
</dbReference>
<evidence type="ECO:0000313" key="3">
    <source>
        <dbReference type="Proteomes" id="UP000037755"/>
    </source>
</evidence>
<gene>
    <name evidence="2" type="ORF">AM493_20340</name>
</gene>
<name>A0A0M8MG23_9FLAO</name>
<dbReference type="STRING" id="1202724.AM493_20340"/>
<dbReference type="PATRIC" id="fig|1202724.3.peg.4213"/>
<sequence length="292" mass="31191">MAAALATAIMSCKNDAKPSDAKTDSTGAKTETTADGGTEAAAPVAGDAITETADGKILMRLNYPKGFKQQLTYNMDMILGSVMKNKVTMYLDMEVVSVTGGAKPVYGLKGAITGMTMDSDAMGQKIKYDSSKKAANMTPQEQAMDKQLREVIGQPITVSVDNTGKVVGKMEFKSKDGLTQNEPFDMKNLQMSFPEKPVGVGDTWTEDVEMKNLGGTVKNTYTVKQITDNDVTIALVTVVPKTPSTGKDTKLAGSYTLDRKTGMVLKGGIKGDMTQQGMDATIDMSFTGKRVK</sequence>
<evidence type="ECO:0000256" key="1">
    <source>
        <dbReference type="SAM" id="MobiDB-lite"/>
    </source>
</evidence>
<dbReference type="InterPro" id="IPR046230">
    <property type="entry name" value="DUF6263"/>
</dbReference>
<proteinExistence type="predicted"/>
<comment type="caution">
    <text evidence="2">The sequence shown here is derived from an EMBL/GenBank/DDBJ whole genome shotgun (WGS) entry which is preliminary data.</text>
</comment>